<evidence type="ECO:0000313" key="2">
    <source>
        <dbReference type="Proteomes" id="UP000324209"/>
    </source>
</evidence>
<name>A0A5C1QKX9_9SPIO</name>
<dbReference type="Gene3D" id="3.40.630.30">
    <property type="match status" value="1"/>
</dbReference>
<dbReference type="OrthoDB" id="797909at2"/>
<dbReference type="KEGG" id="ock:EXM22_01895"/>
<proteinExistence type="predicted"/>
<keyword evidence="2" id="KW-1185">Reference proteome</keyword>
<accession>A0A5C1QKX9</accession>
<dbReference type="Proteomes" id="UP000324209">
    <property type="component" value="Chromosome"/>
</dbReference>
<evidence type="ECO:0000313" key="1">
    <source>
        <dbReference type="EMBL" id="QEN06802.1"/>
    </source>
</evidence>
<dbReference type="EMBL" id="CP036150">
    <property type="protein sequence ID" value="QEN06802.1"/>
    <property type="molecule type" value="Genomic_DNA"/>
</dbReference>
<dbReference type="AlphaFoldDB" id="A0A5C1QKX9"/>
<organism evidence="1 2">
    <name type="scientific">Oceanispirochaeta crateris</name>
    <dbReference type="NCBI Taxonomy" id="2518645"/>
    <lineage>
        <taxon>Bacteria</taxon>
        <taxon>Pseudomonadati</taxon>
        <taxon>Spirochaetota</taxon>
        <taxon>Spirochaetia</taxon>
        <taxon>Spirochaetales</taxon>
        <taxon>Spirochaetaceae</taxon>
        <taxon>Oceanispirochaeta</taxon>
    </lineage>
</organism>
<reference evidence="1 2" key="1">
    <citation type="submission" date="2019-02" db="EMBL/GenBank/DDBJ databases">
        <title>Complete Genome Sequence and Methylome Analysis of free living Spirochaetas.</title>
        <authorList>
            <person name="Fomenkov A."/>
            <person name="Dubinina G."/>
            <person name="Leshcheva N."/>
            <person name="Mikheeva N."/>
            <person name="Grabovich M."/>
            <person name="Vincze T."/>
            <person name="Roberts R.J."/>
        </authorList>
    </citation>
    <scope>NUCLEOTIDE SEQUENCE [LARGE SCALE GENOMIC DNA]</scope>
    <source>
        <strain evidence="1 2">K2</strain>
    </source>
</reference>
<sequence>MTDETLHKILKNVKELSESDLLFSKPISDHVDVAKYWESKPIENDDIIANFNSIDLFLIKNEKKIFVGIVYDMFNDIHVFIKPEHRGKEYLDNALNKTIFPYLKTVKLRKKICISVEDDNEFGKKSAFRNGFVQIENDKYEKDISSISDYQKYSSKTSTDTTEIERLRKKAYFIYKLLYRFDDELKYRHDIDLGIKDIKEEVQNIYLDLKYNIVNQNP</sequence>
<dbReference type="RefSeq" id="WP_149484885.1">
    <property type="nucleotide sequence ID" value="NZ_CP036150.1"/>
</dbReference>
<protein>
    <submittedName>
        <fullName evidence="1">Uncharacterized protein</fullName>
    </submittedName>
</protein>
<gene>
    <name evidence="1" type="ORF">EXM22_01895</name>
</gene>